<protein>
    <submittedName>
        <fullName evidence="2">Uncharacterized protein</fullName>
    </submittedName>
</protein>
<feature type="region of interest" description="Disordered" evidence="1">
    <location>
        <begin position="77"/>
        <end position="194"/>
    </location>
</feature>
<name>W7IGI9_9PEZI</name>
<feature type="compositionally biased region" description="Acidic residues" evidence="1">
    <location>
        <begin position="95"/>
        <end position="110"/>
    </location>
</feature>
<sequence>MGVAPIQVPSYGQIYTPGIRKHSSPRSQSDASSVHSLVERVYTTQAPAGEREDPFTAFCMATKPVARGVPSRALARQARADKTAAQIEAGGFYDSGDEDEDEDEEDEGEDGMTLHQIKEEEDGVVQTDTPGWWTAGIPEDDEEEEDDDEDNWGMGMRRVPSLEFPRPGGDRESSVSTDTTTDEGGLHPPTPTGAEMAAEFGRIVGAGALSVERDLDGRKRRGRRRTASSECLIMAAEGVRGMVIAGADEWAVEEEDIGV</sequence>
<organism evidence="2 3">
    <name type="scientific">Drechslerella stenobrocha 248</name>
    <dbReference type="NCBI Taxonomy" id="1043628"/>
    <lineage>
        <taxon>Eukaryota</taxon>
        <taxon>Fungi</taxon>
        <taxon>Dikarya</taxon>
        <taxon>Ascomycota</taxon>
        <taxon>Pezizomycotina</taxon>
        <taxon>Orbiliomycetes</taxon>
        <taxon>Orbiliales</taxon>
        <taxon>Orbiliaceae</taxon>
        <taxon>Drechslerella</taxon>
    </lineage>
</organism>
<reference evidence="2 3" key="1">
    <citation type="submission" date="2013-05" db="EMBL/GenBank/DDBJ databases">
        <title>Drechslerella stenobrocha genome reveals carnivorous origination and mechanical trapping mechanism of predatory fungi.</title>
        <authorList>
            <person name="Liu X."/>
            <person name="Zhang W."/>
            <person name="Liu K."/>
        </authorList>
    </citation>
    <scope>NUCLEOTIDE SEQUENCE [LARGE SCALE GENOMIC DNA]</scope>
    <source>
        <strain evidence="2 3">248</strain>
    </source>
</reference>
<evidence type="ECO:0000256" key="1">
    <source>
        <dbReference type="SAM" id="MobiDB-lite"/>
    </source>
</evidence>
<gene>
    <name evidence="2" type="ORF">DRE_07774</name>
</gene>
<feature type="compositionally biased region" description="Polar residues" evidence="1">
    <location>
        <begin position="25"/>
        <end position="35"/>
    </location>
</feature>
<accession>W7IGI9</accession>
<keyword evidence="3" id="KW-1185">Reference proteome</keyword>
<feature type="compositionally biased region" description="Acidic residues" evidence="1">
    <location>
        <begin position="138"/>
        <end position="151"/>
    </location>
</feature>
<evidence type="ECO:0000313" key="3">
    <source>
        <dbReference type="Proteomes" id="UP000024837"/>
    </source>
</evidence>
<proteinExistence type="predicted"/>
<dbReference type="Proteomes" id="UP000024837">
    <property type="component" value="Unassembled WGS sequence"/>
</dbReference>
<dbReference type="HOGENOM" id="CLU_1073732_0_0_1"/>
<evidence type="ECO:0000313" key="2">
    <source>
        <dbReference type="EMBL" id="EWC48310.1"/>
    </source>
</evidence>
<dbReference type="EMBL" id="KI966397">
    <property type="protein sequence ID" value="EWC48310.1"/>
    <property type="molecule type" value="Genomic_DNA"/>
</dbReference>
<dbReference type="OrthoDB" id="5376715at2759"/>
<feature type="region of interest" description="Disordered" evidence="1">
    <location>
        <begin position="1"/>
        <end position="35"/>
    </location>
</feature>
<dbReference type="AlphaFoldDB" id="W7IGI9"/>